<reference evidence="2 3" key="1">
    <citation type="submission" date="2018-02" db="EMBL/GenBank/DDBJ databases">
        <title>Comparative genomes isolates from brazilian mangrove.</title>
        <authorList>
            <person name="Araujo J.E."/>
            <person name="Taketani R.G."/>
            <person name="Silva M.C.P."/>
            <person name="Loureco M.V."/>
            <person name="Andreote F.D."/>
        </authorList>
    </citation>
    <scope>NUCLEOTIDE SEQUENCE [LARGE SCALE GENOMIC DNA]</scope>
    <source>
        <strain evidence="2 3">HEX-2 MGV</strain>
    </source>
</reference>
<proteinExistence type="predicted"/>
<dbReference type="OrthoDB" id="9146593at2"/>
<accession>A0A2S8G3A0</accession>
<dbReference type="InterPro" id="IPR006311">
    <property type="entry name" value="TAT_signal"/>
</dbReference>
<evidence type="ECO:0000256" key="1">
    <source>
        <dbReference type="SAM" id="MobiDB-lite"/>
    </source>
</evidence>
<comment type="caution">
    <text evidence="2">The sequence shown here is derived from an EMBL/GenBank/DDBJ whole genome shotgun (WGS) entry which is preliminary data.</text>
</comment>
<organism evidence="2 3">
    <name type="scientific">Blastopirellula marina</name>
    <dbReference type="NCBI Taxonomy" id="124"/>
    <lineage>
        <taxon>Bacteria</taxon>
        <taxon>Pseudomonadati</taxon>
        <taxon>Planctomycetota</taxon>
        <taxon>Planctomycetia</taxon>
        <taxon>Pirellulales</taxon>
        <taxon>Pirellulaceae</taxon>
        <taxon>Blastopirellula</taxon>
    </lineage>
</organism>
<feature type="region of interest" description="Disordered" evidence="1">
    <location>
        <begin position="246"/>
        <end position="279"/>
    </location>
</feature>
<dbReference type="PROSITE" id="PS51318">
    <property type="entry name" value="TAT"/>
    <property type="match status" value="1"/>
</dbReference>
<name>A0A2S8G3A0_9BACT</name>
<protein>
    <recommendedName>
        <fullName evidence="4">DUF1552 domain-containing protein</fullName>
    </recommendedName>
</protein>
<evidence type="ECO:0000313" key="2">
    <source>
        <dbReference type="EMBL" id="PQO38907.1"/>
    </source>
</evidence>
<dbReference type="AlphaFoldDB" id="A0A2S8G3A0"/>
<feature type="compositionally biased region" description="Basic and acidic residues" evidence="1">
    <location>
        <begin position="247"/>
        <end position="267"/>
    </location>
</feature>
<dbReference type="EMBL" id="PUIA01000016">
    <property type="protein sequence ID" value="PQO38907.1"/>
    <property type="molecule type" value="Genomic_DNA"/>
</dbReference>
<gene>
    <name evidence="2" type="ORF">C5Y96_03280</name>
</gene>
<dbReference type="RefSeq" id="WP_105350106.1">
    <property type="nucleotide sequence ID" value="NZ_PUIA01000016.1"/>
</dbReference>
<evidence type="ECO:0000313" key="3">
    <source>
        <dbReference type="Proteomes" id="UP000240009"/>
    </source>
</evidence>
<dbReference type="InterPro" id="IPR011447">
    <property type="entry name" value="DUF1552"/>
</dbReference>
<sequence>MVHQLSRRDFLQKTGISFAAANLLAGLPSLGWASQAAPKKRLVFIFSPNGVIPDHFWPKTLGSDYDMQRILKPLEPFKQKTMTIKGIGNLIKGDGDGHMRGMGCLLTGIELFPGDVQGGSDTPAGWAMGISVDQYLKNQLQANADTATRFGSLEFGVMVPDRADTWTRWSYAGPNQPVAPIDDPYQMFDKMYGQAKNRAMLASVLDDLTDDFKKVEKLISVEDRQLLDTHMQMVRKVELELQAEMAQQKKQEAEQSGDERAELDHAIPELPPNVREDNDNIPQITKMQIELMVNGFVHDMNRIASLQITNSVGQPKMKWLGIDEGHHGLSHEPDSNEDAYEKLIKINTWYCEQVAHLAQRLAETPEPGGNGSMLDNTTIIWTNELGKGNSHTHNDIPFVLVGGGLGFKMGQAIDVKKVAHNRLLLNLCEAMGYPQKTFGNPDYCGDGPLTGLT</sequence>
<dbReference type="Proteomes" id="UP000240009">
    <property type="component" value="Unassembled WGS sequence"/>
</dbReference>
<evidence type="ECO:0008006" key="4">
    <source>
        <dbReference type="Google" id="ProtNLM"/>
    </source>
</evidence>
<dbReference type="Pfam" id="PF07586">
    <property type="entry name" value="HXXSHH"/>
    <property type="match status" value="1"/>
</dbReference>